<comment type="caution">
    <text evidence="2">The sequence shown here is derived from an EMBL/GenBank/DDBJ whole genome shotgun (WGS) entry which is preliminary data.</text>
</comment>
<proteinExistence type="predicted"/>
<dbReference type="Proteomes" id="UP001556653">
    <property type="component" value="Unassembled WGS sequence"/>
</dbReference>
<evidence type="ECO:0000313" key="2">
    <source>
        <dbReference type="EMBL" id="MEX0385866.1"/>
    </source>
</evidence>
<evidence type="ECO:0000256" key="1">
    <source>
        <dbReference type="SAM" id="MobiDB-lite"/>
    </source>
</evidence>
<feature type="region of interest" description="Disordered" evidence="1">
    <location>
        <begin position="1"/>
        <end position="66"/>
    </location>
</feature>
<organism evidence="2 3">
    <name type="scientific">Spiribacter onubensis</name>
    <dbReference type="NCBI Taxonomy" id="3122420"/>
    <lineage>
        <taxon>Bacteria</taxon>
        <taxon>Pseudomonadati</taxon>
        <taxon>Pseudomonadota</taxon>
        <taxon>Gammaproteobacteria</taxon>
        <taxon>Chromatiales</taxon>
        <taxon>Ectothiorhodospiraceae</taxon>
        <taxon>Spiribacter</taxon>
    </lineage>
</organism>
<name>A0ABV3S6W3_9GAMM</name>
<dbReference type="RefSeq" id="WP_367966349.1">
    <property type="nucleotide sequence ID" value="NZ_JBAKFJ010000001.1"/>
</dbReference>
<keyword evidence="3" id="KW-1185">Reference proteome</keyword>
<reference evidence="2 3" key="1">
    <citation type="submission" date="2024-02" db="EMBL/GenBank/DDBJ databases">
        <title>New especies of Spiribacter isolated from saline water.</title>
        <authorList>
            <person name="Leon M.J."/>
            <person name="De La Haba R."/>
            <person name="Sanchez-Porro C."/>
            <person name="Ventosa A."/>
        </authorList>
    </citation>
    <scope>NUCLEOTIDE SEQUENCE [LARGE SCALE GENOMIC DNA]</scope>
    <source>
        <strain evidence="3">ag22IC4-227</strain>
    </source>
</reference>
<accession>A0ABV3S6W3</accession>
<gene>
    <name evidence="2" type="ORF">V6X64_02510</name>
</gene>
<sequence>MAKAGSYNARLDKSLAQRNGSKKTKSQSYAARRAESKGMEKAMGKKAYSGNKSSAQGKRKTTTKKK</sequence>
<dbReference type="EMBL" id="JBAKFJ010000001">
    <property type="protein sequence ID" value="MEX0385866.1"/>
    <property type="molecule type" value="Genomic_DNA"/>
</dbReference>
<feature type="compositionally biased region" description="Basic residues" evidence="1">
    <location>
        <begin position="57"/>
        <end position="66"/>
    </location>
</feature>
<protein>
    <submittedName>
        <fullName evidence="2">Uncharacterized protein</fullName>
    </submittedName>
</protein>
<evidence type="ECO:0000313" key="3">
    <source>
        <dbReference type="Proteomes" id="UP001556653"/>
    </source>
</evidence>
<feature type="compositionally biased region" description="Basic and acidic residues" evidence="1">
    <location>
        <begin position="32"/>
        <end position="43"/>
    </location>
</feature>